<dbReference type="EMBL" id="OU895880">
    <property type="protein sequence ID" value="CAG9810047.1"/>
    <property type="molecule type" value="Genomic_DNA"/>
</dbReference>
<keyword evidence="2" id="KW-0732">Signal</keyword>
<sequence length="204" mass="23125">MTKLLEILTFVTFLMLKKSHPSPIPQDYMVQYYDPYYQYYQWPYQYHQSDTDVAQNVVPYQVQSNYDYNGYNYNQNSVADDDSKNIFGNIFESIFRPTTTPKTSTVPTTPKTTTTTTTKSPQTTTSLAESLVQRDCVEKCIERPPSQYDPVCGSNNETYYNDGRLYCAADCGVDVTLARRGTCTPMITMIVSGMTNSVANGTLI</sequence>
<protein>
    <recommendedName>
        <fullName evidence="3">Kazal-like domain-containing protein</fullName>
    </recommendedName>
</protein>
<feature type="chain" id="PRO_5040322950" description="Kazal-like domain-containing protein" evidence="2">
    <location>
        <begin position="22"/>
        <end position="204"/>
    </location>
</feature>
<dbReference type="AlphaFoldDB" id="A0A9N9WXG9"/>
<dbReference type="InterPro" id="IPR039932">
    <property type="entry name" value="Spink4-like"/>
</dbReference>
<proteinExistence type="predicted"/>
<evidence type="ECO:0000256" key="1">
    <source>
        <dbReference type="SAM" id="MobiDB-lite"/>
    </source>
</evidence>
<dbReference type="GO" id="GO:0004867">
    <property type="term" value="F:serine-type endopeptidase inhibitor activity"/>
    <property type="evidence" value="ECO:0007669"/>
    <property type="project" value="InterPro"/>
</dbReference>
<dbReference type="CDD" id="cd00104">
    <property type="entry name" value="KAZAL_FS"/>
    <property type="match status" value="1"/>
</dbReference>
<reference evidence="4" key="2">
    <citation type="submission" date="2022-10" db="EMBL/GenBank/DDBJ databases">
        <authorList>
            <consortium name="ENA_rothamsted_submissions"/>
            <consortium name="culmorum"/>
            <person name="King R."/>
        </authorList>
    </citation>
    <scope>NUCLEOTIDE SEQUENCE</scope>
</reference>
<gene>
    <name evidence="4" type="ORF">CHIRRI_LOCUS12864</name>
</gene>
<evidence type="ECO:0000313" key="4">
    <source>
        <dbReference type="EMBL" id="CAG9810047.1"/>
    </source>
</evidence>
<dbReference type="Pfam" id="PF00050">
    <property type="entry name" value="Kazal_1"/>
    <property type="match status" value="1"/>
</dbReference>
<feature type="signal peptide" evidence="2">
    <location>
        <begin position="1"/>
        <end position="21"/>
    </location>
</feature>
<feature type="domain" description="Kazal-like" evidence="3">
    <location>
        <begin position="130"/>
        <end position="185"/>
    </location>
</feature>
<reference evidence="4" key="1">
    <citation type="submission" date="2022-01" db="EMBL/GenBank/DDBJ databases">
        <authorList>
            <person name="King R."/>
        </authorList>
    </citation>
    <scope>NUCLEOTIDE SEQUENCE</scope>
</reference>
<dbReference type="Proteomes" id="UP001153620">
    <property type="component" value="Chromosome 4"/>
</dbReference>
<evidence type="ECO:0000313" key="5">
    <source>
        <dbReference type="Proteomes" id="UP001153620"/>
    </source>
</evidence>
<dbReference type="InterPro" id="IPR002350">
    <property type="entry name" value="Kazal_dom"/>
</dbReference>
<dbReference type="InterPro" id="IPR036058">
    <property type="entry name" value="Kazal_dom_sf"/>
</dbReference>
<dbReference type="PROSITE" id="PS51465">
    <property type="entry name" value="KAZAL_2"/>
    <property type="match status" value="1"/>
</dbReference>
<organism evidence="4 5">
    <name type="scientific">Chironomus riparius</name>
    <dbReference type="NCBI Taxonomy" id="315576"/>
    <lineage>
        <taxon>Eukaryota</taxon>
        <taxon>Metazoa</taxon>
        <taxon>Ecdysozoa</taxon>
        <taxon>Arthropoda</taxon>
        <taxon>Hexapoda</taxon>
        <taxon>Insecta</taxon>
        <taxon>Pterygota</taxon>
        <taxon>Neoptera</taxon>
        <taxon>Endopterygota</taxon>
        <taxon>Diptera</taxon>
        <taxon>Nematocera</taxon>
        <taxon>Chironomoidea</taxon>
        <taxon>Chironomidae</taxon>
        <taxon>Chironominae</taxon>
        <taxon>Chironomus</taxon>
    </lineage>
</organism>
<feature type="region of interest" description="Disordered" evidence="1">
    <location>
        <begin position="98"/>
        <end position="123"/>
    </location>
</feature>
<keyword evidence="5" id="KW-1185">Reference proteome</keyword>
<dbReference type="PANTHER" id="PTHR21179:SF1">
    <property type="entry name" value="KAZ1-TYPE SERINE PROTEASE INHIBITOR-LIKE PROTEIN TYPE EPSILON-RELATED"/>
    <property type="match status" value="1"/>
</dbReference>
<evidence type="ECO:0000259" key="3">
    <source>
        <dbReference type="PROSITE" id="PS51465"/>
    </source>
</evidence>
<dbReference type="PANTHER" id="PTHR21179">
    <property type="entry name" value="SERINE-TYPE ENDOPEPTIDASE INHIBITOR"/>
    <property type="match status" value="1"/>
</dbReference>
<evidence type="ECO:0000256" key="2">
    <source>
        <dbReference type="SAM" id="SignalP"/>
    </source>
</evidence>
<accession>A0A9N9WXG9</accession>
<dbReference type="Gene3D" id="3.30.60.30">
    <property type="match status" value="1"/>
</dbReference>
<name>A0A9N9WXG9_9DIPT</name>
<dbReference type="SUPFAM" id="SSF100895">
    <property type="entry name" value="Kazal-type serine protease inhibitors"/>
    <property type="match status" value="1"/>
</dbReference>
<dbReference type="OrthoDB" id="6513408at2759"/>